<evidence type="ECO:0000256" key="1">
    <source>
        <dbReference type="SAM" id="MobiDB-lite"/>
    </source>
</evidence>
<dbReference type="EMBL" id="CAJNNW010033539">
    <property type="protein sequence ID" value="CAE8719405.1"/>
    <property type="molecule type" value="Genomic_DNA"/>
</dbReference>
<feature type="compositionally biased region" description="Basic and acidic residues" evidence="1">
    <location>
        <begin position="17"/>
        <end position="26"/>
    </location>
</feature>
<gene>
    <name evidence="2" type="ORF">PGLA2088_LOCUS40635</name>
</gene>
<feature type="region of interest" description="Disordered" evidence="1">
    <location>
        <begin position="1"/>
        <end position="26"/>
    </location>
</feature>
<feature type="compositionally biased region" description="Basic and acidic residues" evidence="1">
    <location>
        <begin position="80"/>
        <end position="89"/>
    </location>
</feature>
<sequence>ALADKLGALTPEAVLSKAEKSAPAKLDTRHRWAFWRGWKLGPGVKSRTGLPKSARGLAVKRGASEKGEDAQSGQSSPEPQRLHDEPTSNREKPCFLSLFHPICTEAAVRHTACTRGVAAGPIIDHFALVVGLAALAAGNRLAPVARALKTSRRPNSIVGKSPIKAVHTVDGNT</sequence>
<evidence type="ECO:0000313" key="3">
    <source>
        <dbReference type="Proteomes" id="UP000626109"/>
    </source>
</evidence>
<protein>
    <submittedName>
        <fullName evidence="2">Uncharacterized protein</fullName>
    </submittedName>
</protein>
<dbReference type="AlphaFoldDB" id="A0A813L4U7"/>
<feature type="non-terminal residue" evidence="2">
    <location>
        <position position="1"/>
    </location>
</feature>
<reference evidence="2" key="1">
    <citation type="submission" date="2021-02" db="EMBL/GenBank/DDBJ databases">
        <authorList>
            <person name="Dougan E. K."/>
            <person name="Rhodes N."/>
            <person name="Thang M."/>
            <person name="Chan C."/>
        </authorList>
    </citation>
    <scope>NUCLEOTIDE SEQUENCE</scope>
</reference>
<name>A0A813L4U7_POLGL</name>
<proteinExistence type="predicted"/>
<dbReference type="Proteomes" id="UP000626109">
    <property type="component" value="Unassembled WGS sequence"/>
</dbReference>
<accession>A0A813L4U7</accession>
<comment type="caution">
    <text evidence="2">The sequence shown here is derived from an EMBL/GenBank/DDBJ whole genome shotgun (WGS) entry which is preliminary data.</text>
</comment>
<organism evidence="2 3">
    <name type="scientific">Polarella glacialis</name>
    <name type="common">Dinoflagellate</name>
    <dbReference type="NCBI Taxonomy" id="89957"/>
    <lineage>
        <taxon>Eukaryota</taxon>
        <taxon>Sar</taxon>
        <taxon>Alveolata</taxon>
        <taxon>Dinophyceae</taxon>
        <taxon>Suessiales</taxon>
        <taxon>Suessiaceae</taxon>
        <taxon>Polarella</taxon>
    </lineage>
</organism>
<feature type="region of interest" description="Disordered" evidence="1">
    <location>
        <begin position="40"/>
        <end position="89"/>
    </location>
</feature>
<evidence type="ECO:0000313" key="2">
    <source>
        <dbReference type="EMBL" id="CAE8719405.1"/>
    </source>
</evidence>